<dbReference type="InterPro" id="IPR026444">
    <property type="entry name" value="Secre_tail"/>
</dbReference>
<evidence type="ECO:0000313" key="3">
    <source>
        <dbReference type="EMBL" id="KAA5537186.1"/>
    </source>
</evidence>
<evidence type="ECO:0000259" key="2">
    <source>
        <dbReference type="Pfam" id="PF18962"/>
    </source>
</evidence>
<dbReference type="InterPro" id="IPR059226">
    <property type="entry name" value="Choice_anch_Q_dom"/>
</dbReference>
<feature type="domain" description="Secretion system C-terminal sorting" evidence="2">
    <location>
        <begin position="907"/>
        <end position="972"/>
    </location>
</feature>
<dbReference type="EMBL" id="VWSH01000001">
    <property type="protein sequence ID" value="KAA5537186.1"/>
    <property type="molecule type" value="Genomic_DNA"/>
</dbReference>
<accession>A0A5M6CQG7</accession>
<keyword evidence="4" id="KW-1185">Reference proteome</keyword>
<name>A0A5M6CQG7_9BACT</name>
<sequence length="978" mass="102178">MFMHLLMQFAYIGIVVFLSPFKIYQTKAMKKKLFLAGLLISLFSINAKASIVYVDSSHVGGVQTGTSWANAFSSFQSGIDAANAGDSVWVAKGTYIPATDNSFILKPGIRIFGGFLNSYNSFAQRNWQTNISLLKGNGTSVVQNNGNNAMLRVYLDGFSITGGASNIINNEGFGAGIYSTAPLQVENCNINRNAVATLPTAYLGSVYGGGIYSAGNLIVKNSIIAADSAKSPSFVNGVKSFGGGIYNADSLQLINSTISGNIVISDSSRGAGIYNASVLSITDCNIINNYGSSTSTFTATYGAGIFNAGTLFLSGGVISNNTASSSSTTTASSSHGGGIFNQGIASIADSCIIKKNTAFNGGGIFSSGSLSIESCKVDSNRAWEYGAGISSKEWLMIVGTSISYNSILGYYSSYGGGIANYDTLYMNGCQVIGNLSSSSNYYGLGGGIFTNKLLTIYNSIISNNKDTSTYGSYGGGISNYGALEIFSTQVSNNVATNHYNSSNGGGIYSKWICITGVVADISNNRSDNGGGMFIDSVQGAPQSMLIDKFTFTGNKARFSGGGMFNKDITSQSKISECIFSADTAKNGGGIYNLKASPDMINMLFSRNIADTFGAAVYNKQSSPKIINNTMALNVATVDGAGMYNVTSSNPVVDNTIIWGNSSGTLNTGGSSMTNKYSLIQGLAANTANHTIDGSVDPLFTDTSAGVNNYQLLPGSPCLNTGNNNALPTGYVFDIGGNARISGASIDMGAYELPITPFVNLGPDTVLCAGTTLILDALNYDCTYLWNTGSTERTLAVTTSGTYFVTATSNLGSSTDTIVVTFNPAPVVNLGNNITVTTSSYTLDAGNPGAAYLWNTGETTQTITVNSSGNYKVRVTNSNGCSASDSINVTFQTTGIGSVSKNANNLIISPNPATDAMTIDISNAMTLLHSSITMTDATGRIVRTFAIENKIQACPLTGIAPGMYFLRTIDGSSFKIIKQ</sequence>
<dbReference type="Proteomes" id="UP000323632">
    <property type="component" value="Unassembled WGS sequence"/>
</dbReference>
<gene>
    <name evidence="3" type="ORF">F0919_05800</name>
</gene>
<protein>
    <submittedName>
        <fullName evidence="3">T9SS type A sorting domain-containing protein</fullName>
    </submittedName>
</protein>
<evidence type="ECO:0000313" key="4">
    <source>
        <dbReference type="Proteomes" id="UP000323632"/>
    </source>
</evidence>
<reference evidence="3 4" key="1">
    <citation type="submission" date="2019-09" db="EMBL/GenBank/DDBJ databases">
        <title>Genome sequence and assembly of Taibaiella sp.</title>
        <authorList>
            <person name="Chhetri G."/>
        </authorList>
    </citation>
    <scope>NUCLEOTIDE SEQUENCE [LARGE SCALE GENOMIC DNA]</scope>
    <source>
        <strain evidence="3 4">KVB11</strain>
    </source>
</reference>
<dbReference type="Pfam" id="PF18962">
    <property type="entry name" value="Por_Secre_tail"/>
    <property type="match status" value="1"/>
</dbReference>
<dbReference type="NCBIfam" id="TIGR04183">
    <property type="entry name" value="Por_Secre_tail"/>
    <property type="match status" value="1"/>
</dbReference>
<organism evidence="3 4">
    <name type="scientific">Taibaiella lutea</name>
    <dbReference type="NCBI Taxonomy" id="2608001"/>
    <lineage>
        <taxon>Bacteria</taxon>
        <taxon>Pseudomonadati</taxon>
        <taxon>Bacteroidota</taxon>
        <taxon>Chitinophagia</taxon>
        <taxon>Chitinophagales</taxon>
        <taxon>Chitinophagaceae</taxon>
        <taxon>Taibaiella</taxon>
    </lineage>
</organism>
<keyword evidence="1" id="KW-0812">Transmembrane</keyword>
<dbReference type="SUPFAM" id="SSF51126">
    <property type="entry name" value="Pectin lyase-like"/>
    <property type="match status" value="3"/>
</dbReference>
<dbReference type="AlphaFoldDB" id="A0A5M6CQG7"/>
<comment type="caution">
    <text evidence="3">The sequence shown here is derived from an EMBL/GenBank/DDBJ whole genome shotgun (WGS) entry which is preliminary data.</text>
</comment>
<evidence type="ECO:0000256" key="1">
    <source>
        <dbReference type="SAM" id="Phobius"/>
    </source>
</evidence>
<feature type="transmembrane region" description="Helical" evidence="1">
    <location>
        <begin position="6"/>
        <end position="24"/>
    </location>
</feature>
<feature type="transmembrane region" description="Helical" evidence="1">
    <location>
        <begin position="33"/>
        <end position="54"/>
    </location>
</feature>
<dbReference type="InterPro" id="IPR011050">
    <property type="entry name" value="Pectin_lyase_fold/virulence"/>
</dbReference>
<dbReference type="NCBIfam" id="NF041518">
    <property type="entry name" value="choice_anch_Q"/>
    <property type="match status" value="1"/>
</dbReference>
<dbReference type="CDD" id="cd00146">
    <property type="entry name" value="PKD"/>
    <property type="match status" value="1"/>
</dbReference>
<dbReference type="Gene3D" id="2.160.20.10">
    <property type="entry name" value="Single-stranded right-handed beta-helix, Pectin lyase-like"/>
    <property type="match status" value="2"/>
</dbReference>
<proteinExistence type="predicted"/>
<dbReference type="InterPro" id="IPR012334">
    <property type="entry name" value="Pectin_lyas_fold"/>
</dbReference>
<keyword evidence="1" id="KW-0472">Membrane</keyword>
<keyword evidence="1" id="KW-1133">Transmembrane helix</keyword>